<evidence type="ECO:0000313" key="3">
    <source>
        <dbReference type="EMBL" id="MFC5367485.1"/>
    </source>
</evidence>
<dbReference type="AlphaFoldDB" id="A0ABD5RBZ9"/>
<evidence type="ECO:0000259" key="2">
    <source>
        <dbReference type="Pfam" id="PF01035"/>
    </source>
</evidence>
<gene>
    <name evidence="3" type="ORF">ACFPJ5_11090</name>
</gene>
<comment type="caution">
    <text evidence="3">The sequence shown here is derived from an EMBL/GenBank/DDBJ whole genome shotgun (WGS) entry which is preliminary data.</text>
</comment>
<dbReference type="Proteomes" id="UP001596201">
    <property type="component" value="Unassembled WGS sequence"/>
</dbReference>
<dbReference type="GO" id="GO:0006974">
    <property type="term" value="P:DNA damage response"/>
    <property type="evidence" value="ECO:0007669"/>
    <property type="project" value="UniProtKB-KW"/>
</dbReference>
<evidence type="ECO:0000313" key="4">
    <source>
        <dbReference type="Proteomes" id="UP001596201"/>
    </source>
</evidence>
<protein>
    <submittedName>
        <fullName evidence="3">Methylated-DNA--[protein]-cysteine S-methyltransferase</fullName>
        <ecNumber evidence="3">2.1.1.63</ecNumber>
    </submittedName>
</protein>
<evidence type="ECO:0000256" key="1">
    <source>
        <dbReference type="ARBA" id="ARBA00022763"/>
    </source>
</evidence>
<reference evidence="3 4" key="1">
    <citation type="journal article" date="2019" name="Int. J. Syst. Evol. Microbiol.">
        <title>The Global Catalogue of Microorganisms (GCM) 10K type strain sequencing project: providing services to taxonomists for standard genome sequencing and annotation.</title>
        <authorList>
            <consortium name="The Broad Institute Genomics Platform"/>
            <consortium name="The Broad Institute Genome Sequencing Center for Infectious Disease"/>
            <person name="Wu L."/>
            <person name="Ma J."/>
        </authorList>
    </citation>
    <scope>NUCLEOTIDE SEQUENCE [LARGE SCALE GENOMIC DNA]</scope>
    <source>
        <strain evidence="3 4">CGMCC 1.12237</strain>
    </source>
</reference>
<dbReference type="SUPFAM" id="SSF46767">
    <property type="entry name" value="Methylated DNA-protein cysteine methyltransferase, C-terminal domain"/>
    <property type="match status" value="1"/>
</dbReference>
<keyword evidence="3" id="KW-0808">Transferase</keyword>
<dbReference type="EMBL" id="JBHSKX010000002">
    <property type="protein sequence ID" value="MFC5367485.1"/>
    <property type="molecule type" value="Genomic_DNA"/>
</dbReference>
<name>A0ABD5RBZ9_9EURY</name>
<dbReference type="EC" id="2.1.1.63" evidence="3"/>
<dbReference type="Pfam" id="PF01035">
    <property type="entry name" value="DNA_binding_1"/>
    <property type="match status" value="1"/>
</dbReference>
<dbReference type="GO" id="GO:0003908">
    <property type="term" value="F:methylated-DNA-[protein]-cysteine S-methyltransferase activity"/>
    <property type="evidence" value="ECO:0007669"/>
    <property type="project" value="UniProtKB-EC"/>
</dbReference>
<proteinExistence type="predicted"/>
<keyword evidence="1" id="KW-0227">DNA damage</keyword>
<dbReference type="InterPro" id="IPR036388">
    <property type="entry name" value="WH-like_DNA-bd_sf"/>
</dbReference>
<dbReference type="InterPro" id="IPR014048">
    <property type="entry name" value="MethylDNA_cys_MeTrfase_DNA-bd"/>
</dbReference>
<dbReference type="GO" id="GO:0032259">
    <property type="term" value="P:methylation"/>
    <property type="evidence" value="ECO:0007669"/>
    <property type="project" value="UniProtKB-KW"/>
</dbReference>
<keyword evidence="3" id="KW-0489">Methyltransferase</keyword>
<sequence length="151" mass="16430">MDDAGIYAREFEPLGRAVEIGVAGGKVVGVSFPETAPTDAESDHPLLDRIDDYLAGASDHFDDVPVALTVPTDQRRVLDAVRKLPYGETVRRSRVANLAGFDGDDEDDLRLVAEALRENPVPLFVPDHRVEGVRGATPGDVAEALRRLERD</sequence>
<feature type="domain" description="Methylated-DNA-[protein]-cysteine S-methyltransferase DNA binding" evidence="2">
    <location>
        <begin position="74"/>
        <end position="140"/>
    </location>
</feature>
<dbReference type="RefSeq" id="WP_227229738.1">
    <property type="nucleotide sequence ID" value="NZ_JAJCVJ010000002.1"/>
</dbReference>
<keyword evidence="4" id="KW-1185">Reference proteome</keyword>
<organism evidence="3 4">
    <name type="scientific">Salinirubrum litoreum</name>
    <dbReference type="NCBI Taxonomy" id="1126234"/>
    <lineage>
        <taxon>Archaea</taxon>
        <taxon>Methanobacteriati</taxon>
        <taxon>Methanobacteriota</taxon>
        <taxon>Stenosarchaea group</taxon>
        <taxon>Halobacteria</taxon>
        <taxon>Halobacteriales</taxon>
        <taxon>Haloferacaceae</taxon>
        <taxon>Salinirubrum</taxon>
    </lineage>
</organism>
<dbReference type="Gene3D" id="1.10.10.10">
    <property type="entry name" value="Winged helix-like DNA-binding domain superfamily/Winged helix DNA-binding domain"/>
    <property type="match status" value="1"/>
</dbReference>
<dbReference type="InterPro" id="IPR036217">
    <property type="entry name" value="MethylDNA_cys_MeTrfase_DNAb"/>
</dbReference>
<accession>A0ABD5RBZ9</accession>